<dbReference type="Proteomes" id="UP000226437">
    <property type="component" value="Unassembled WGS sequence"/>
</dbReference>
<reference evidence="10 11" key="1">
    <citation type="submission" date="2017-10" db="EMBL/GenBank/DDBJ databases">
        <title>The draft genome sequence of Lewinella marina KCTC 32374.</title>
        <authorList>
            <person name="Wang K."/>
        </authorList>
    </citation>
    <scope>NUCLEOTIDE SEQUENCE [LARGE SCALE GENOMIC DNA]</scope>
    <source>
        <strain evidence="10 11">MKG-38</strain>
    </source>
</reference>
<feature type="binding site" evidence="9">
    <location>
        <position position="89"/>
    </location>
    <ligand>
        <name>Zn(2+)</name>
        <dbReference type="ChEBI" id="CHEBI:29105"/>
        <note>catalytic</note>
    </ligand>
</feature>
<evidence type="ECO:0000256" key="8">
    <source>
        <dbReference type="ARBA" id="ARBA00023316"/>
    </source>
</evidence>
<evidence type="ECO:0000313" key="11">
    <source>
        <dbReference type="Proteomes" id="UP000226437"/>
    </source>
</evidence>
<feature type="binding site" evidence="9">
    <location>
        <position position="96"/>
    </location>
    <ligand>
        <name>Zn(2+)</name>
        <dbReference type="ChEBI" id="CHEBI:29105"/>
        <note>catalytic</note>
    </ligand>
</feature>
<dbReference type="EC" id="3.4.13.22" evidence="9"/>
<feature type="active site" description="Proton donor/acceptor" evidence="9">
    <location>
        <position position="154"/>
    </location>
</feature>
<comment type="cofactor">
    <cofactor evidence="9">
        <name>Zn(2+)</name>
        <dbReference type="ChEBI" id="CHEBI:29105"/>
    </cofactor>
    <text evidence="9">Binds 1 zinc ion per subunit.</text>
</comment>
<dbReference type="GO" id="GO:0160237">
    <property type="term" value="F:D-Ala-D-Ala dipeptidase activity"/>
    <property type="evidence" value="ECO:0007669"/>
    <property type="project" value="UniProtKB-EC"/>
</dbReference>
<keyword evidence="8" id="KW-0961">Cell wall biogenesis/degradation</keyword>
<dbReference type="HAMAP" id="MF_01924">
    <property type="entry name" value="A_A_dipeptidase"/>
    <property type="match status" value="1"/>
</dbReference>
<comment type="similarity">
    <text evidence="9">Belongs to the peptidase M15D family.</text>
</comment>
<proteinExistence type="inferred from homology"/>
<evidence type="ECO:0000256" key="7">
    <source>
        <dbReference type="ARBA" id="ARBA00023049"/>
    </source>
</evidence>
<feature type="binding site" evidence="9">
    <location>
        <position position="157"/>
    </location>
    <ligand>
        <name>Zn(2+)</name>
        <dbReference type="ChEBI" id="CHEBI:29105"/>
        <note>catalytic</note>
    </ligand>
</feature>
<evidence type="ECO:0000313" key="10">
    <source>
        <dbReference type="EMBL" id="PHK99480.1"/>
    </source>
</evidence>
<dbReference type="EMBL" id="PDLO01000002">
    <property type="protein sequence ID" value="PHK99480.1"/>
    <property type="molecule type" value="Genomic_DNA"/>
</dbReference>
<evidence type="ECO:0000256" key="4">
    <source>
        <dbReference type="ARBA" id="ARBA00022801"/>
    </source>
</evidence>
<accession>A0A2G0CHT7</accession>
<keyword evidence="2 9" id="KW-0645">Protease</keyword>
<dbReference type="PIRSF" id="PIRSF026671">
    <property type="entry name" value="AA_dipeptidase"/>
    <property type="match status" value="1"/>
</dbReference>
<evidence type="ECO:0000256" key="5">
    <source>
        <dbReference type="ARBA" id="ARBA00022833"/>
    </source>
</evidence>
<dbReference type="PANTHER" id="PTHR43126:SF1">
    <property type="entry name" value="D-ALANYL-D-ALANINE DIPEPTIDASE"/>
    <property type="match status" value="1"/>
</dbReference>
<sequence>MIRLDSSIVLEIRYATDNNFMEQQIYDCGRCFFRPAVARALLAVHEDLGRRGLGLKLFDCYRPGPYQQRLWDVMPDARYVAHPARGSVHSRGAAADLTLVNRTTGEELEMGTPYDFFGEEAYTTTTNLPAPAGENRRILQDAMVRYGFATIRTEWWHFNFRGPRFPLSEWTWPCP</sequence>
<keyword evidence="5 9" id="KW-0862">Zinc</keyword>
<keyword evidence="11" id="KW-1185">Reference proteome</keyword>
<feature type="site" description="Transition state stabilizer" evidence="9">
    <location>
        <position position="62"/>
    </location>
</feature>
<evidence type="ECO:0000256" key="3">
    <source>
        <dbReference type="ARBA" id="ARBA00022723"/>
    </source>
</evidence>
<name>A0A2G0CHT7_9BACT</name>
<dbReference type="GO" id="GO:0071555">
    <property type="term" value="P:cell wall organization"/>
    <property type="evidence" value="ECO:0007669"/>
    <property type="project" value="UniProtKB-KW"/>
</dbReference>
<dbReference type="CDD" id="cd14840">
    <property type="entry name" value="D-Ala-D-Ala_dipeptidase_Aad"/>
    <property type="match status" value="1"/>
</dbReference>
<dbReference type="GO" id="GO:0006508">
    <property type="term" value="P:proteolysis"/>
    <property type="evidence" value="ECO:0007669"/>
    <property type="project" value="UniProtKB-KW"/>
</dbReference>
<comment type="function">
    <text evidence="9">Catalyzes hydrolysis of the D-alanyl-D-alanine dipeptide.</text>
</comment>
<keyword evidence="3 9" id="KW-0479">Metal-binding</keyword>
<evidence type="ECO:0000256" key="2">
    <source>
        <dbReference type="ARBA" id="ARBA00022670"/>
    </source>
</evidence>
<dbReference type="OrthoDB" id="9801430at2"/>
<organism evidence="10 11">
    <name type="scientific">Neolewinella marina</name>
    <dbReference type="NCBI Taxonomy" id="438751"/>
    <lineage>
        <taxon>Bacteria</taxon>
        <taxon>Pseudomonadati</taxon>
        <taxon>Bacteroidota</taxon>
        <taxon>Saprospiria</taxon>
        <taxon>Saprospirales</taxon>
        <taxon>Lewinellaceae</taxon>
        <taxon>Neolewinella</taxon>
    </lineage>
</organism>
<keyword evidence="7 9" id="KW-0482">Metalloprotease</keyword>
<comment type="catalytic activity">
    <reaction evidence="1 9">
        <text>D-alanyl-D-alanine + H2O = 2 D-alanine</text>
        <dbReference type="Rhea" id="RHEA:20661"/>
        <dbReference type="ChEBI" id="CHEBI:15377"/>
        <dbReference type="ChEBI" id="CHEBI:57416"/>
        <dbReference type="ChEBI" id="CHEBI:57822"/>
        <dbReference type="EC" id="3.4.13.22"/>
    </reaction>
</comment>
<dbReference type="AlphaFoldDB" id="A0A2G0CHT7"/>
<protein>
    <recommendedName>
        <fullName evidence="9">D-alanyl-D-alanine dipeptidase</fullName>
        <shortName evidence="9">D-Ala-D-Ala dipeptidase</shortName>
        <ecNumber evidence="9">3.4.13.22</ecNumber>
    </recommendedName>
</protein>
<keyword evidence="6 9" id="KW-0224">Dipeptidase</keyword>
<dbReference type="Gene3D" id="3.30.1380.10">
    <property type="match status" value="1"/>
</dbReference>
<dbReference type="GO" id="GO:0008270">
    <property type="term" value="F:zinc ion binding"/>
    <property type="evidence" value="ECO:0007669"/>
    <property type="project" value="UniProtKB-UniRule"/>
</dbReference>
<keyword evidence="4 9" id="KW-0378">Hydrolase</keyword>
<dbReference type="PANTHER" id="PTHR43126">
    <property type="entry name" value="D-ALANYL-D-ALANINE DIPEPTIDASE"/>
    <property type="match status" value="1"/>
</dbReference>
<evidence type="ECO:0000256" key="9">
    <source>
        <dbReference type="HAMAP-Rule" id="MF_01924"/>
    </source>
</evidence>
<comment type="caution">
    <text evidence="10">The sequence shown here is derived from an EMBL/GenBank/DDBJ whole genome shotgun (WGS) entry which is preliminary data.</text>
</comment>
<evidence type="ECO:0000256" key="1">
    <source>
        <dbReference type="ARBA" id="ARBA00001362"/>
    </source>
</evidence>
<dbReference type="GO" id="GO:0008237">
    <property type="term" value="F:metallopeptidase activity"/>
    <property type="evidence" value="ECO:0007669"/>
    <property type="project" value="UniProtKB-KW"/>
</dbReference>
<dbReference type="SUPFAM" id="SSF55166">
    <property type="entry name" value="Hedgehog/DD-peptidase"/>
    <property type="match status" value="1"/>
</dbReference>
<dbReference type="Pfam" id="PF01427">
    <property type="entry name" value="Peptidase_M15"/>
    <property type="match status" value="1"/>
</dbReference>
<evidence type="ECO:0000256" key="6">
    <source>
        <dbReference type="ARBA" id="ARBA00022997"/>
    </source>
</evidence>
<dbReference type="InterPro" id="IPR000755">
    <property type="entry name" value="A_A_dipeptidase"/>
</dbReference>
<dbReference type="InterPro" id="IPR009045">
    <property type="entry name" value="Zn_M74/Hedgehog-like"/>
</dbReference>
<gene>
    <name evidence="10" type="ORF">CGL56_08045</name>
</gene>